<dbReference type="EMBL" id="JANEYF010005711">
    <property type="protein sequence ID" value="KAJ8927214.1"/>
    <property type="molecule type" value="Genomic_DNA"/>
</dbReference>
<protein>
    <submittedName>
        <fullName evidence="1">Uncharacterized protein</fullName>
    </submittedName>
</protein>
<dbReference type="Proteomes" id="UP001162156">
    <property type="component" value="Unassembled WGS sequence"/>
</dbReference>
<accession>A0AAV8WL83</accession>
<evidence type="ECO:0000313" key="1">
    <source>
        <dbReference type="EMBL" id="KAJ8927214.1"/>
    </source>
</evidence>
<name>A0AAV8WL83_9CUCU</name>
<gene>
    <name evidence="1" type="ORF">NQ314_020335</name>
</gene>
<proteinExistence type="predicted"/>
<sequence length="413" mass="47762">MVVGTFRRTICPKQQEKQSSNVALHSSHLSRQDLSDSAQKFSSCSNCEADLCPSHSNLHHLSPHYINKQLNILQQNQNLLITRNVVPVRVSHSQESLNYMSDMQNRHFFCRNSDLNLNVNMNNHIMKNSRNLVRLNRMRLSRSEDSLNDLQGRELGKIPRPSSQKVVQLEEQPQPKRPKNFHSKIEVNIRNGYSSSDDDYPTDINETVNTNPNDNFDSMSSKSCYSITTEANCDFEFFQSNERLSADIPSIDARNSEEYYVVNDNSVMSSFKPSDLVSSRDGSVNDLSKNFRITRSNSKRSLESFRAFVEIENVNSCNNNQATLQRSNSYNTLEDRHNRRHKNFTPSDYQHHFDNVRQKIKSVEYLPNSNTSTIFIEDVSQYSHYFGDRNDNRNNKYVGSVPDLKKVFISEYI</sequence>
<comment type="caution">
    <text evidence="1">The sequence shown here is derived from an EMBL/GenBank/DDBJ whole genome shotgun (WGS) entry which is preliminary data.</text>
</comment>
<organism evidence="1 2">
    <name type="scientific">Rhamnusium bicolor</name>
    <dbReference type="NCBI Taxonomy" id="1586634"/>
    <lineage>
        <taxon>Eukaryota</taxon>
        <taxon>Metazoa</taxon>
        <taxon>Ecdysozoa</taxon>
        <taxon>Arthropoda</taxon>
        <taxon>Hexapoda</taxon>
        <taxon>Insecta</taxon>
        <taxon>Pterygota</taxon>
        <taxon>Neoptera</taxon>
        <taxon>Endopterygota</taxon>
        <taxon>Coleoptera</taxon>
        <taxon>Polyphaga</taxon>
        <taxon>Cucujiformia</taxon>
        <taxon>Chrysomeloidea</taxon>
        <taxon>Cerambycidae</taxon>
        <taxon>Lepturinae</taxon>
        <taxon>Rhagiini</taxon>
        <taxon>Rhamnusium</taxon>
    </lineage>
</organism>
<keyword evidence="2" id="KW-1185">Reference proteome</keyword>
<evidence type="ECO:0000313" key="2">
    <source>
        <dbReference type="Proteomes" id="UP001162156"/>
    </source>
</evidence>
<dbReference type="AlphaFoldDB" id="A0AAV8WL83"/>
<reference evidence="1" key="1">
    <citation type="journal article" date="2023" name="Insect Mol. Biol.">
        <title>Genome sequencing provides insights into the evolution of gene families encoding plant cell wall-degrading enzymes in longhorned beetles.</title>
        <authorList>
            <person name="Shin N.R."/>
            <person name="Okamura Y."/>
            <person name="Kirsch R."/>
            <person name="Pauchet Y."/>
        </authorList>
    </citation>
    <scope>NUCLEOTIDE SEQUENCE</scope>
    <source>
        <strain evidence="1">RBIC_L_NR</strain>
    </source>
</reference>